<comment type="caution">
    <text evidence="1">The sequence shown here is derived from an EMBL/GenBank/DDBJ whole genome shotgun (WGS) entry which is preliminary data.</text>
</comment>
<organism evidence="1 2">
    <name type="scientific">Candidatus Kaiserbacteria bacterium RIFCSPLOWO2_01_FULL_50_24</name>
    <dbReference type="NCBI Taxonomy" id="1798507"/>
    <lineage>
        <taxon>Bacteria</taxon>
        <taxon>Candidatus Kaiseribacteriota</taxon>
    </lineage>
</organism>
<evidence type="ECO:0000313" key="1">
    <source>
        <dbReference type="EMBL" id="OGG76027.1"/>
    </source>
</evidence>
<gene>
    <name evidence="1" type="ORF">A3A34_00035</name>
</gene>
<proteinExistence type="predicted"/>
<dbReference type="STRING" id="1798507.A3A34_00035"/>
<evidence type="ECO:0000313" key="2">
    <source>
        <dbReference type="Proteomes" id="UP000178587"/>
    </source>
</evidence>
<sequence length="67" mass="7821">MGIAYWRRKQKQSFPAALVRKRKNSFFRFAHSLADKQSFPAALVRKRKNSFFRFAHSLAGRSSATKM</sequence>
<dbReference type="AlphaFoldDB" id="A0A1F6EQW4"/>
<protein>
    <submittedName>
        <fullName evidence="1">Uncharacterized protein</fullName>
    </submittedName>
</protein>
<dbReference type="EMBL" id="MFLU01000006">
    <property type="protein sequence ID" value="OGG76027.1"/>
    <property type="molecule type" value="Genomic_DNA"/>
</dbReference>
<dbReference type="Proteomes" id="UP000178587">
    <property type="component" value="Unassembled WGS sequence"/>
</dbReference>
<reference evidence="1 2" key="1">
    <citation type="journal article" date="2016" name="Nat. Commun.">
        <title>Thousands of microbial genomes shed light on interconnected biogeochemical processes in an aquifer system.</title>
        <authorList>
            <person name="Anantharaman K."/>
            <person name="Brown C.T."/>
            <person name="Hug L.A."/>
            <person name="Sharon I."/>
            <person name="Castelle C.J."/>
            <person name="Probst A.J."/>
            <person name="Thomas B.C."/>
            <person name="Singh A."/>
            <person name="Wilkins M.J."/>
            <person name="Karaoz U."/>
            <person name="Brodie E.L."/>
            <person name="Williams K.H."/>
            <person name="Hubbard S.S."/>
            <person name="Banfield J.F."/>
        </authorList>
    </citation>
    <scope>NUCLEOTIDE SEQUENCE [LARGE SCALE GENOMIC DNA]</scope>
</reference>
<accession>A0A1F6EQW4</accession>
<name>A0A1F6EQW4_9BACT</name>